<evidence type="ECO:0000313" key="2">
    <source>
        <dbReference type="Proteomes" id="UP000800092"/>
    </source>
</evidence>
<name>A0A6A6HG38_VIRVR</name>
<keyword evidence="2" id="KW-1185">Reference proteome</keyword>
<dbReference type="EMBL" id="ML991785">
    <property type="protein sequence ID" value="KAF2236430.1"/>
    <property type="molecule type" value="Genomic_DNA"/>
</dbReference>
<organism evidence="1 2">
    <name type="scientific">Viridothelium virens</name>
    <name type="common">Speckled blister lichen</name>
    <name type="synonym">Trypethelium virens</name>
    <dbReference type="NCBI Taxonomy" id="1048519"/>
    <lineage>
        <taxon>Eukaryota</taxon>
        <taxon>Fungi</taxon>
        <taxon>Dikarya</taxon>
        <taxon>Ascomycota</taxon>
        <taxon>Pezizomycotina</taxon>
        <taxon>Dothideomycetes</taxon>
        <taxon>Dothideomycetes incertae sedis</taxon>
        <taxon>Trypetheliales</taxon>
        <taxon>Trypetheliaceae</taxon>
        <taxon>Viridothelium</taxon>
    </lineage>
</organism>
<dbReference type="GO" id="GO:0004252">
    <property type="term" value="F:serine-type endopeptidase activity"/>
    <property type="evidence" value="ECO:0007669"/>
    <property type="project" value="InterPro"/>
</dbReference>
<accession>A0A6A6HG38</accession>
<dbReference type="InterPro" id="IPR036852">
    <property type="entry name" value="Peptidase_S8/S53_dom_sf"/>
</dbReference>
<evidence type="ECO:0000313" key="1">
    <source>
        <dbReference type="EMBL" id="KAF2236430.1"/>
    </source>
</evidence>
<dbReference type="GO" id="GO:0006508">
    <property type="term" value="P:proteolysis"/>
    <property type="evidence" value="ECO:0007669"/>
    <property type="project" value="InterPro"/>
</dbReference>
<gene>
    <name evidence="1" type="ORF">EV356DRAFT_70851</name>
</gene>
<reference evidence="1" key="1">
    <citation type="journal article" date="2020" name="Stud. Mycol.">
        <title>101 Dothideomycetes genomes: a test case for predicting lifestyles and emergence of pathogens.</title>
        <authorList>
            <person name="Haridas S."/>
            <person name="Albert R."/>
            <person name="Binder M."/>
            <person name="Bloem J."/>
            <person name="Labutti K."/>
            <person name="Salamov A."/>
            <person name="Andreopoulos B."/>
            <person name="Baker S."/>
            <person name="Barry K."/>
            <person name="Bills G."/>
            <person name="Bluhm B."/>
            <person name="Cannon C."/>
            <person name="Castanera R."/>
            <person name="Culley D."/>
            <person name="Daum C."/>
            <person name="Ezra D."/>
            <person name="Gonzalez J."/>
            <person name="Henrissat B."/>
            <person name="Kuo A."/>
            <person name="Liang C."/>
            <person name="Lipzen A."/>
            <person name="Lutzoni F."/>
            <person name="Magnuson J."/>
            <person name="Mondo S."/>
            <person name="Nolan M."/>
            <person name="Ohm R."/>
            <person name="Pangilinan J."/>
            <person name="Park H.-J."/>
            <person name="Ramirez L."/>
            <person name="Alfaro M."/>
            <person name="Sun H."/>
            <person name="Tritt A."/>
            <person name="Yoshinaga Y."/>
            <person name="Zwiers L.-H."/>
            <person name="Turgeon B."/>
            <person name="Goodwin S."/>
            <person name="Spatafora J."/>
            <person name="Crous P."/>
            <person name="Grigoriev I."/>
        </authorList>
    </citation>
    <scope>NUCLEOTIDE SEQUENCE</scope>
    <source>
        <strain evidence="1">Tuck. ex Michener</strain>
    </source>
</reference>
<dbReference type="AlphaFoldDB" id="A0A6A6HG38"/>
<dbReference type="Proteomes" id="UP000800092">
    <property type="component" value="Unassembled WGS sequence"/>
</dbReference>
<proteinExistence type="predicted"/>
<sequence>MRTRWAAPIWVSFIIVINQERQTAENDLPDIINSTLYSQASLFNDIKNESNLKCESSDSLPLKVETPSLVWNS</sequence>
<protein>
    <submittedName>
        <fullName evidence="1">Uncharacterized protein</fullName>
    </submittedName>
</protein>
<dbReference type="Gene3D" id="3.40.50.200">
    <property type="entry name" value="Peptidase S8/S53 domain"/>
    <property type="match status" value="1"/>
</dbReference>